<name>A0A4R7CRM0_9SPHI</name>
<evidence type="ECO:0000313" key="1">
    <source>
        <dbReference type="EMBL" id="TDS09787.1"/>
    </source>
</evidence>
<evidence type="ECO:0000313" key="2">
    <source>
        <dbReference type="Proteomes" id="UP000294752"/>
    </source>
</evidence>
<accession>A0A4R7CRM0</accession>
<dbReference type="EMBL" id="SNZV01000010">
    <property type="protein sequence ID" value="TDS09787.1"/>
    <property type="molecule type" value="Genomic_DNA"/>
</dbReference>
<organism evidence="1 2">
    <name type="scientific">Sphingobacterium paludis</name>
    <dbReference type="NCBI Taxonomy" id="1476465"/>
    <lineage>
        <taxon>Bacteria</taxon>
        <taxon>Pseudomonadati</taxon>
        <taxon>Bacteroidota</taxon>
        <taxon>Sphingobacteriia</taxon>
        <taxon>Sphingobacteriales</taxon>
        <taxon>Sphingobacteriaceae</taxon>
        <taxon>Sphingobacterium</taxon>
    </lineage>
</organism>
<dbReference type="AlphaFoldDB" id="A0A4R7CRM0"/>
<proteinExistence type="predicted"/>
<reference evidence="1 2" key="1">
    <citation type="submission" date="2019-03" db="EMBL/GenBank/DDBJ databases">
        <title>Genomic Encyclopedia of Type Strains, Phase III (KMG-III): the genomes of soil and plant-associated and newly described type strains.</title>
        <authorList>
            <person name="Whitman W."/>
        </authorList>
    </citation>
    <scope>NUCLEOTIDE SEQUENCE [LARGE SCALE GENOMIC DNA]</scope>
    <source>
        <strain evidence="1 2">CGMCC 1.12801</strain>
    </source>
</reference>
<sequence length="33" mass="3772">MGRKVDYPALLQTVKKMLKIGGLMFFLPVNSQF</sequence>
<protein>
    <submittedName>
        <fullName evidence="1">Uncharacterized protein</fullName>
    </submittedName>
</protein>
<comment type="caution">
    <text evidence="1">The sequence shown here is derived from an EMBL/GenBank/DDBJ whole genome shotgun (WGS) entry which is preliminary data.</text>
</comment>
<dbReference type="Proteomes" id="UP000294752">
    <property type="component" value="Unassembled WGS sequence"/>
</dbReference>
<gene>
    <name evidence="1" type="ORF">B0I21_11064</name>
</gene>
<keyword evidence="2" id="KW-1185">Reference proteome</keyword>